<dbReference type="EMBL" id="QPFP01000215">
    <property type="protein sequence ID" value="TEB18942.1"/>
    <property type="molecule type" value="Genomic_DNA"/>
</dbReference>
<name>A0A4Y7SBA3_COPMI</name>
<proteinExistence type="predicted"/>
<reference evidence="2 3" key="1">
    <citation type="journal article" date="2019" name="Nat. Ecol. Evol.">
        <title>Megaphylogeny resolves global patterns of mushroom evolution.</title>
        <authorList>
            <person name="Varga T."/>
            <person name="Krizsan K."/>
            <person name="Foldi C."/>
            <person name="Dima B."/>
            <person name="Sanchez-Garcia M."/>
            <person name="Sanchez-Ramirez S."/>
            <person name="Szollosi G.J."/>
            <person name="Szarkandi J.G."/>
            <person name="Papp V."/>
            <person name="Albert L."/>
            <person name="Andreopoulos W."/>
            <person name="Angelini C."/>
            <person name="Antonin V."/>
            <person name="Barry K.W."/>
            <person name="Bougher N.L."/>
            <person name="Buchanan P."/>
            <person name="Buyck B."/>
            <person name="Bense V."/>
            <person name="Catcheside P."/>
            <person name="Chovatia M."/>
            <person name="Cooper J."/>
            <person name="Damon W."/>
            <person name="Desjardin D."/>
            <person name="Finy P."/>
            <person name="Geml J."/>
            <person name="Haridas S."/>
            <person name="Hughes K."/>
            <person name="Justo A."/>
            <person name="Karasinski D."/>
            <person name="Kautmanova I."/>
            <person name="Kiss B."/>
            <person name="Kocsube S."/>
            <person name="Kotiranta H."/>
            <person name="LaButti K.M."/>
            <person name="Lechner B.E."/>
            <person name="Liimatainen K."/>
            <person name="Lipzen A."/>
            <person name="Lukacs Z."/>
            <person name="Mihaltcheva S."/>
            <person name="Morgado L.N."/>
            <person name="Niskanen T."/>
            <person name="Noordeloos M.E."/>
            <person name="Ohm R.A."/>
            <person name="Ortiz-Santana B."/>
            <person name="Ovrebo C."/>
            <person name="Racz N."/>
            <person name="Riley R."/>
            <person name="Savchenko A."/>
            <person name="Shiryaev A."/>
            <person name="Soop K."/>
            <person name="Spirin V."/>
            <person name="Szebenyi C."/>
            <person name="Tomsovsky M."/>
            <person name="Tulloss R.E."/>
            <person name="Uehling J."/>
            <person name="Grigoriev I.V."/>
            <person name="Vagvolgyi C."/>
            <person name="Papp T."/>
            <person name="Martin F.M."/>
            <person name="Miettinen O."/>
            <person name="Hibbett D.S."/>
            <person name="Nagy L.G."/>
        </authorList>
    </citation>
    <scope>NUCLEOTIDE SEQUENCE [LARGE SCALE GENOMIC DNA]</scope>
    <source>
        <strain evidence="2 3">FP101781</strain>
    </source>
</reference>
<evidence type="ECO:0000313" key="2">
    <source>
        <dbReference type="EMBL" id="TEB18942.1"/>
    </source>
</evidence>
<evidence type="ECO:0000313" key="3">
    <source>
        <dbReference type="Proteomes" id="UP000298030"/>
    </source>
</evidence>
<sequence length="118" mass="13418">MRARSVHTRADGNDPHIPVRTMRDRDSQNTRLSWCLWLRRTLVPKAWNNGLAYARATRSASTSYLPEVSVSPHIVIQPPHSLKGRLKTVATIIKMPFNATLPTLLAFALLREERITAY</sequence>
<feature type="region of interest" description="Disordered" evidence="1">
    <location>
        <begin position="1"/>
        <end position="23"/>
    </location>
</feature>
<dbReference type="AlphaFoldDB" id="A0A4Y7SBA3"/>
<organism evidence="2 3">
    <name type="scientific">Coprinellus micaceus</name>
    <name type="common">Glistening ink-cap mushroom</name>
    <name type="synonym">Coprinus micaceus</name>
    <dbReference type="NCBI Taxonomy" id="71717"/>
    <lineage>
        <taxon>Eukaryota</taxon>
        <taxon>Fungi</taxon>
        <taxon>Dikarya</taxon>
        <taxon>Basidiomycota</taxon>
        <taxon>Agaricomycotina</taxon>
        <taxon>Agaricomycetes</taxon>
        <taxon>Agaricomycetidae</taxon>
        <taxon>Agaricales</taxon>
        <taxon>Agaricineae</taxon>
        <taxon>Psathyrellaceae</taxon>
        <taxon>Coprinellus</taxon>
    </lineage>
</organism>
<keyword evidence="3" id="KW-1185">Reference proteome</keyword>
<accession>A0A4Y7SBA3</accession>
<dbReference type="Proteomes" id="UP000298030">
    <property type="component" value="Unassembled WGS sequence"/>
</dbReference>
<protein>
    <submittedName>
        <fullName evidence="2">Uncharacterized protein</fullName>
    </submittedName>
</protein>
<comment type="caution">
    <text evidence="2">The sequence shown here is derived from an EMBL/GenBank/DDBJ whole genome shotgun (WGS) entry which is preliminary data.</text>
</comment>
<evidence type="ECO:0000256" key="1">
    <source>
        <dbReference type="SAM" id="MobiDB-lite"/>
    </source>
</evidence>
<gene>
    <name evidence="2" type="ORF">FA13DRAFT_511565</name>
</gene>